<name>A0ABD1ZLC4_9MARC</name>
<dbReference type="Proteomes" id="UP001605036">
    <property type="component" value="Unassembled WGS sequence"/>
</dbReference>
<evidence type="ECO:0000313" key="3">
    <source>
        <dbReference type="Proteomes" id="UP001605036"/>
    </source>
</evidence>
<reference evidence="2 3" key="1">
    <citation type="submission" date="2024-09" db="EMBL/GenBank/DDBJ databases">
        <title>Chromosome-scale assembly of Riccia fluitans.</title>
        <authorList>
            <person name="Paukszto L."/>
            <person name="Sawicki J."/>
            <person name="Karawczyk K."/>
            <person name="Piernik-Szablinska J."/>
            <person name="Szczecinska M."/>
            <person name="Mazdziarz M."/>
        </authorList>
    </citation>
    <scope>NUCLEOTIDE SEQUENCE [LARGE SCALE GENOMIC DNA]</scope>
    <source>
        <strain evidence="2">Rf_01</strain>
        <tissue evidence="2">Aerial parts of the thallus</tissue>
    </source>
</reference>
<gene>
    <name evidence="2" type="ORF">R1flu_020248</name>
</gene>
<feature type="compositionally biased region" description="Low complexity" evidence="1">
    <location>
        <begin position="40"/>
        <end position="51"/>
    </location>
</feature>
<organism evidence="2 3">
    <name type="scientific">Riccia fluitans</name>
    <dbReference type="NCBI Taxonomy" id="41844"/>
    <lineage>
        <taxon>Eukaryota</taxon>
        <taxon>Viridiplantae</taxon>
        <taxon>Streptophyta</taxon>
        <taxon>Embryophyta</taxon>
        <taxon>Marchantiophyta</taxon>
        <taxon>Marchantiopsida</taxon>
        <taxon>Marchantiidae</taxon>
        <taxon>Marchantiales</taxon>
        <taxon>Ricciaceae</taxon>
        <taxon>Riccia</taxon>
    </lineage>
</organism>
<evidence type="ECO:0000313" key="2">
    <source>
        <dbReference type="EMBL" id="KAL2652120.1"/>
    </source>
</evidence>
<feature type="region of interest" description="Disordered" evidence="1">
    <location>
        <begin position="40"/>
        <end position="60"/>
    </location>
</feature>
<dbReference type="AlphaFoldDB" id="A0ABD1ZLC4"/>
<accession>A0ABD1ZLC4</accession>
<comment type="caution">
    <text evidence="2">The sequence shown here is derived from an EMBL/GenBank/DDBJ whole genome shotgun (WGS) entry which is preliminary data.</text>
</comment>
<sequence>MVAKDGETSKANEVYTSRRAGKEVFHDLATPIQTNFARGKTTISSTAASTKDSPKKQELQGEVELTARGYGTPYIEDLIYVGYEVTRATGGGEEEWAEFISLF</sequence>
<dbReference type="EMBL" id="JBHFFA010000001">
    <property type="protein sequence ID" value="KAL2652120.1"/>
    <property type="molecule type" value="Genomic_DNA"/>
</dbReference>
<evidence type="ECO:0000256" key="1">
    <source>
        <dbReference type="SAM" id="MobiDB-lite"/>
    </source>
</evidence>
<proteinExistence type="predicted"/>
<keyword evidence="3" id="KW-1185">Reference proteome</keyword>
<protein>
    <submittedName>
        <fullName evidence="2">Uncharacterized protein</fullName>
    </submittedName>
</protein>